<dbReference type="STRING" id="1769779.AUP74_01813"/>
<dbReference type="PROSITE" id="PS51257">
    <property type="entry name" value="PROKAR_LIPOPROTEIN"/>
    <property type="match status" value="1"/>
</dbReference>
<organism evidence="1 2">
    <name type="scientific">Microbulbifer aggregans</name>
    <dbReference type="NCBI Taxonomy" id="1769779"/>
    <lineage>
        <taxon>Bacteria</taxon>
        <taxon>Pseudomonadati</taxon>
        <taxon>Pseudomonadota</taxon>
        <taxon>Gammaproteobacteria</taxon>
        <taxon>Cellvibrionales</taxon>
        <taxon>Microbulbiferaceae</taxon>
        <taxon>Microbulbifer</taxon>
    </lineage>
</organism>
<reference evidence="2" key="1">
    <citation type="submission" date="2016-01" db="EMBL/GenBank/DDBJ databases">
        <title>Complete genome sequence of Microbulbifer sp. CCB-MM1, a halophile isolated from Matang Mangrove Forest, Perak.</title>
        <authorList>
            <person name="Moh T.H."/>
            <person name="Dinesh B."/>
            <person name="Lau N.-S."/>
            <person name="Go F."/>
            <person name="Alexander Chong S.-C."/>
        </authorList>
    </citation>
    <scope>NUCLEOTIDE SEQUENCE [LARGE SCALE GENOMIC DNA]</scope>
    <source>
        <strain evidence="2">CCB-MM1</strain>
    </source>
</reference>
<dbReference type="AlphaFoldDB" id="A0A1C9W7V8"/>
<accession>A0A1C9W7V8</accession>
<keyword evidence="2" id="KW-1185">Reference proteome</keyword>
<sequence>MEGRVLRGFLRGSLVVISLLALIACGGGGGSGSTRSAAATTTAATLSTAVPSIQTGRLVEVIVAGLSYRTESRSGVTSDNGEFSYVAGETIQFFLGDTPIGFAVRAQERLRILDLFPNVRLYRNFNQLRRLFSGASFDRERIDFNRFHNTLFLLEAFDRDSDLGNGVVIDSGVRDLLENTLLDLEVDALAFARHYVPLIYFRNRADELDLVDSGAVVNTGMVLDTYYEAVGLVSGFYVPVFKSRDFFFDELLDELERYDYDDDGNITELVTESDREVLRQVSRFASYDGFGNILTWSFEPDAFLVDDEFAEFEYDDAGNLISLREDLDGNGTFDRVRSWVYDFDDLFFSVTYSEDDDGDSVVDEEFTISYQLDERGRLQEVRRDEELLAEYTFQENGRTASETVFSLRTGEPFRVIEFDELGRVSSLRRQIGEEGEGQWEFFYGSLDNLVRARFTRSGAAFVDYRILVEWEYNIKGNLTLYTVDLREDGDTDFSREYVYDDNDLLVREVWFEFTGDLRTAVFEIAYTYDTDGLLIRKLQTTLLASAPLLPSTDVVAFIYSYDDRNNLISVVRDDGNNGSLDFEKAFEVRRENWRAALLWIEKPSVYSTSPYEELPSRQILRRRLVAELETEEVVESSLERVRRTDEEFRGLVGLEVRSFNCETPFALEFFDNGEVILRDRSDISEDAIVLTWFLLTRGVVVIEDGGLEFSFRLRRYPEIPRVFPPASGPDRTIVALEPLDFYPLPYACNYRARSEEVNFRPVWGVEADINRW</sequence>
<dbReference type="Proteomes" id="UP000095672">
    <property type="component" value="Chromosome"/>
</dbReference>
<dbReference type="KEGG" id="micc:AUP74_01813"/>
<dbReference type="PANTHER" id="PTHR32305">
    <property type="match status" value="1"/>
</dbReference>
<protein>
    <recommendedName>
        <fullName evidence="3">RHS Repeat protein</fullName>
    </recommendedName>
</protein>
<dbReference type="PANTHER" id="PTHR32305:SF15">
    <property type="entry name" value="PROTEIN RHSA-RELATED"/>
    <property type="match status" value="1"/>
</dbReference>
<dbReference type="InterPro" id="IPR050708">
    <property type="entry name" value="T6SS_VgrG/RHS"/>
</dbReference>
<dbReference type="EMBL" id="CP014143">
    <property type="protein sequence ID" value="AOS97244.1"/>
    <property type="molecule type" value="Genomic_DNA"/>
</dbReference>
<name>A0A1C9W7V8_9GAMM</name>
<dbReference type="PATRIC" id="fig|1769779.3.peg.1815"/>
<proteinExistence type="predicted"/>
<evidence type="ECO:0000313" key="2">
    <source>
        <dbReference type="Proteomes" id="UP000095672"/>
    </source>
</evidence>
<evidence type="ECO:0008006" key="3">
    <source>
        <dbReference type="Google" id="ProtNLM"/>
    </source>
</evidence>
<evidence type="ECO:0000313" key="1">
    <source>
        <dbReference type="EMBL" id="AOS97244.1"/>
    </source>
</evidence>
<gene>
    <name evidence="1" type="ORF">AUP74_01813</name>
</gene>
<dbReference type="Gene3D" id="2.180.10.10">
    <property type="entry name" value="RHS repeat-associated core"/>
    <property type="match status" value="2"/>
</dbReference>